<organism evidence="2 3">
    <name type="scientific">Caenorhabditis angaria</name>
    <dbReference type="NCBI Taxonomy" id="860376"/>
    <lineage>
        <taxon>Eukaryota</taxon>
        <taxon>Metazoa</taxon>
        <taxon>Ecdysozoa</taxon>
        <taxon>Nematoda</taxon>
        <taxon>Chromadorea</taxon>
        <taxon>Rhabditida</taxon>
        <taxon>Rhabditina</taxon>
        <taxon>Rhabditomorpha</taxon>
        <taxon>Rhabditoidea</taxon>
        <taxon>Rhabditidae</taxon>
        <taxon>Peloderinae</taxon>
        <taxon>Caenorhabditis</taxon>
    </lineage>
</organism>
<keyword evidence="3" id="KW-1185">Reference proteome</keyword>
<proteinExistence type="predicted"/>
<reference evidence="2" key="1">
    <citation type="submission" date="2022-11" db="EMBL/GenBank/DDBJ databases">
        <authorList>
            <person name="Kikuchi T."/>
        </authorList>
    </citation>
    <scope>NUCLEOTIDE SEQUENCE</scope>
    <source>
        <strain evidence="2">PS1010</strain>
    </source>
</reference>
<dbReference type="AlphaFoldDB" id="A0A9P1IVD3"/>
<accession>A0A9P1IVD3</accession>
<evidence type="ECO:0000313" key="2">
    <source>
        <dbReference type="EMBL" id="CAI5452900.1"/>
    </source>
</evidence>
<dbReference type="CDD" id="cd00173">
    <property type="entry name" value="SH2"/>
    <property type="match status" value="1"/>
</dbReference>
<name>A0A9P1IVD3_9PELO</name>
<evidence type="ECO:0000313" key="3">
    <source>
        <dbReference type="Proteomes" id="UP001152747"/>
    </source>
</evidence>
<comment type="caution">
    <text evidence="2">The sequence shown here is derived from an EMBL/GenBank/DDBJ whole genome shotgun (WGS) entry which is preliminary data.</text>
</comment>
<evidence type="ECO:0000256" key="1">
    <source>
        <dbReference type="SAM" id="MobiDB-lite"/>
    </source>
</evidence>
<feature type="region of interest" description="Disordered" evidence="1">
    <location>
        <begin position="138"/>
        <end position="157"/>
    </location>
</feature>
<dbReference type="EMBL" id="CANHGI010000005">
    <property type="protein sequence ID" value="CAI5452900.1"/>
    <property type="molecule type" value="Genomic_DNA"/>
</dbReference>
<protein>
    <recommendedName>
        <fullName evidence="4">SH2 domain-containing protein</fullName>
    </recommendedName>
</protein>
<dbReference type="PANTHER" id="PTHR31128">
    <property type="entry name" value="PROTEIN CBR-CLEC-135-RELATED"/>
    <property type="match status" value="1"/>
</dbReference>
<feature type="compositionally biased region" description="Polar residues" evidence="1">
    <location>
        <begin position="138"/>
        <end position="155"/>
    </location>
</feature>
<dbReference type="InterPro" id="IPR036860">
    <property type="entry name" value="SH2_dom_sf"/>
</dbReference>
<sequence length="283" mass="31403">MDSRSTKTPYNSIYEPIKKNAPKIDELCCCVHGVQCAMGKANPVALAAAAAATGKQEDDQYVNLMAPPTAESKMVSQLTTKLHKLAADERASRKCEAVSLDSLQHLPPPPASSVKGQYRKPFKNPTDTDQSYIMLGTEDQTTKSSLPPTDSTYSKVTKPDDSNFKSYAAAVYLGAMTRSQAEQQVANITEFALYHHFSKTAKLDTLCDALPLILVYRTSSNQFKHYPIRTTSSGGEVQYFVDYGRANVRKHWSLNQLVKYYQTHVSFDANNQGIADVFSDWHD</sequence>
<dbReference type="Proteomes" id="UP001152747">
    <property type="component" value="Unassembled WGS sequence"/>
</dbReference>
<evidence type="ECO:0008006" key="4">
    <source>
        <dbReference type="Google" id="ProtNLM"/>
    </source>
</evidence>
<dbReference type="PANTHER" id="PTHR31128:SF9">
    <property type="entry name" value="DUF3444 DOMAIN-CONTAINING PROTEIN-RELATED"/>
    <property type="match status" value="1"/>
</dbReference>
<dbReference type="Gene3D" id="3.30.505.10">
    <property type="entry name" value="SH2 domain"/>
    <property type="match status" value="1"/>
</dbReference>
<gene>
    <name evidence="2" type="ORF">CAMP_LOCUS15537</name>
</gene>
<feature type="region of interest" description="Disordered" evidence="1">
    <location>
        <begin position="102"/>
        <end position="125"/>
    </location>
</feature>
<dbReference type="SUPFAM" id="SSF55550">
    <property type="entry name" value="SH2 domain"/>
    <property type="match status" value="1"/>
</dbReference>
<dbReference type="OrthoDB" id="5836476at2759"/>